<keyword evidence="2" id="KW-1185">Reference proteome</keyword>
<organism evidence="1 2">
    <name type="scientific">Rhodopirellula islandica</name>
    <dbReference type="NCBI Taxonomy" id="595434"/>
    <lineage>
        <taxon>Bacteria</taxon>
        <taxon>Pseudomonadati</taxon>
        <taxon>Planctomycetota</taxon>
        <taxon>Planctomycetia</taxon>
        <taxon>Pirellulales</taxon>
        <taxon>Pirellulaceae</taxon>
        <taxon>Rhodopirellula</taxon>
    </lineage>
</organism>
<reference evidence="1" key="1">
    <citation type="submission" date="2015-05" db="EMBL/GenBank/DDBJ databases">
        <title>Permanent draft genome of Rhodopirellula islandicus K833.</title>
        <authorList>
            <person name="Kizina J."/>
            <person name="Richter M."/>
            <person name="Glockner F.O."/>
            <person name="Harder J."/>
        </authorList>
    </citation>
    <scope>NUCLEOTIDE SEQUENCE [LARGE SCALE GENOMIC DNA]</scope>
    <source>
        <strain evidence="1">K833</strain>
    </source>
</reference>
<name>A0A0J1B9P5_RHOIS</name>
<dbReference type="AlphaFoldDB" id="A0A0J1B9P5"/>
<comment type="caution">
    <text evidence="1">The sequence shown here is derived from an EMBL/GenBank/DDBJ whole genome shotgun (WGS) entry which is preliminary data.</text>
</comment>
<evidence type="ECO:0000313" key="1">
    <source>
        <dbReference type="EMBL" id="KLU03437.1"/>
    </source>
</evidence>
<gene>
    <name evidence="1" type="ORF">RISK_004749</name>
</gene>
<evidence type="ECO:0000313" key="2">
    <source>
        <dbReference type="Proteomes" id="UP000036367"/>
    </source>
</evidence>
<dbReference type="Proteomes" id="UP000036367">
    <property type="component" value="Unassembled WGS sequence"/>
</dbReference>
<dbReference type="EMBL" id="LECT01000038">
    <property type="protein sequence ID" value="KLU03437.1"/>
    <property type="molecule type" value="Genomic_DNA"/>
</dbReference>
<sequence>MAANPSRTDAKVEGVGSSMENPFPIDEMGQALLSCFPVVRV</sequence>
<dbReference type="STRING" id="595434.RISK_004749"/>
<proteinExistence type="predicted"/>
<accession>A0A0J1B9P5</accession>
<protein>
    <submittedName>
        <fullName evidence="1">Uncharacterized protein</fullName>
    </submittedName>
</protein>